<sequence length="166" mass="19301">MTNLSNSVSEIVSNLCELSPKSKQQIIRGATQLQLKQQHLPKLKPITLRQVASSADLISPPSFSVRNRANQYFNGEYTTKNEHEQQYRTQQSKILEHLEQINIEQPVNLNKHVINVPKRKIIPPKMQIDRQGIREVIKMTQYFNKLNNYVKELETNSNLLVKQIKK</sequence>
<organism evidence="1">
    <name type="scientific">Hexamita inflata</name>
    <dbReference type="NCBI Taxonomy" id="28002"/>
    <lineage>
        <taxon>Eukaryota</taxon>
        <taxon>Metamonada</taxon>
        <taxon>Diplomonadida</taxon>
        <taxon>Hexamitidae</taxon>
        <taxon>Hexamitinae</taxon>
        <taxon>Hexamita</taxon>
    </lineage>
</organism>
<keyword evidence="3" id="KW-1185">Reference proteome</keyword>
<protein>
    <submittedName>
        <fullName evidence="2">Hypothetical_protein</fullName>
    </submittedName>
</protein>
<name>A0AA86NA12_9EUKA</name>
<dbReference type="Proteomes" id="UP001642409">
    <property type="component" value="Unassembled WGS sequence"/>
</dbReference>
<dbReference type="EMBL" id="CAXDID020000119">
    <property type="protein sequence ID" value="CAL6031182.1"/>
    <property type="molecule type" value="Genomic_DNA"/>
</dbReference>
<evidence type="ECO:0000313" key="1">
    <source>
        <dbReference type="EMBL" id="CAI9915560.1"/>
    </source>
</evidence>
<accession>A0AA86NA12</accession>
<reference evidence="2 3" key="2">
    <citation type="submission" date="2024-07" db="EMBL/GenBank/DDBJ databases">
        <authorList>
            <person name="Akdeniz Z."/>
        </authorList>
    </citation>
    <scope>NUCLEOTIDE SEQUENCE [LARGE SCALE GENOMIC DNA]</scope>
</reference>
<comment type="caution">
    <text evidence="1">The sequence shown here is derived from an EMBL/GenBank/DDBJ whole genome shotgun (WGS) entry which is preliminary data.</text>
</comment>
<gene>
    <name evidence="1" type="ORF">HINF_LOCUS3205</name>
    <name evidence="2" type="ORF">HINF_LOCUS33880</name>
</gene>
<dbReference type="AlphaFoldDB" id="A0AA86NA12"/>
<dbReference type="EMBL" id="CATOUU010000075">
    <property type="protein sequence ID" value="CAI9915560.1"/>
    <property type="molecule type" value="Genomic_DNA"/>
</dbReference>
<proteinExistence type="predicted"/>
<reference evidence="1" key="1">
    <citation type="submission" date="2023-06" db="EMBL/GenBank/DDBJ databases">
        <authorList>
            <person name="Kurt Z."/>
        </authorList>
    </citation>
    <scope>NUCLEOTIDE SEQUENCE</scope>
</reference>
<evidence type="ECO:0000313" key="3">
    <source>
        <dbReference type="Proteomes" id="UP001642409"/>
    </source>
</evidence>
<evidence type="ECO:0000313" key="2">
    <source>
        <dbReference type="EMBL" id="CAL6031182.1"/>
    </source>
</evidence>